<protein>
    <submittedName>
        <fullName evidence="1">Uncharacterized protein</fullName>
    </submittedName>
</protein>
<dbReference type="EMBL" id="LAZR01062381">
    <property type="protein sequence ID" value="KKK61636.1"/>
    <property type="molecule type" value="Genomic_DNA"/>
</dbReference>
<comment type="caution">
    <text evidence="1">The sequence shown here is derived from an EMBL/GenBank/DDBJ whole genome shotgun (WGS) entry which is preliminary data.</text>
</comment>
<dbReference type="AlphaFoldDB" id="A0A0F8ZNZ7"/>
<evidence type="ECO:0000313" key="1">
    <source>
        <dbReference type="EMBL" id="KKK61636.1"/>
    </source>
</evidence>
<feature type="non-terminal residue" evidence="1">
    <location>
        <position position="23"/>
    </location>
</feature>
<organism evidence="1">
    <name type="scientific">marine sediment metagenome</name>
    <dbReference type="NCBI Taxonomy" id="412755"/>
    <lineage>
        <taxon>unclassified sequences</taxon>
        <taxon>metagenomes</taxon>
        <taxon>ecological metagenomes</taxon>
    </lineage>
</organism>
<sequence length="23" mass="2653">MSIDVVQLVRDGKGRFEWVEVCS</sequence>
<proteinExistence type="predicted"/>
<gene>
    <name evidence="1" type="ORF">LCGC14_3012330</name>
</gene>
<reference evidence="1" key="1">
    <citation type="journal article" date="2015" name="Nature">
        <title>Complex archaea that bridge the gap between prokaryotes and eukaryotes.</title>
        <authorList>
            <person name="Spang A."/>
            <person name="Saw J.H."/>
            <person name="Jorgensen S.L."/>
            <person name="Zaremba-Niedzwiedzka K."/>
            <person name="Martijn J."/>
            <person name="Lind A.E."/>
            <person name="van Eijk R."/>
            <person name="Schleper C."/>
            <person name="Guy L."/>
            <person name="Ettema T.J."/>
        </authorList>
    </citation>
    <scope>NUCLEOTIDE SEQUENCE</scope>
</reference>
<name>A0A0F8ZNZ7_9ZZZZ</name>
<accession>A0A0F8ZNZ7</accession>